<dbReference type="AlphaFoldDB" id="A0A9P6FFJ5"/>
<comment type="caution">
    <text evidence="4">The sequence shown here is derived from an EMBL/GenBank/DDBJ whole genome shotgun (WGS) entry which is preliminary data.</text>
</comment>
<evidence type="ECO:0000256" key="3">
    <source>
        <dbReference type="SAM" id="SignalP"/>
    </source>
</evidence>
<evidence type="ECO:0000256" key="1">
    <source>
        <dbReference type="SAM" id="MobiDB-lite"/>
    </source>
</evidence>
<keyword evidence="3" id="KW-0732">Signal</keyword>
<name>A0A9P6FFJ5_9FUNG</name>
<organism evidence="4 5">
    <name type="scientific">Mortierella hygrophila</name>
    <dbReference type="NCBI Taxonomy" id="979708"/>
    <lineage>
        <taxon>Eukaryota</taxon>
        <taxon>Fungi</taxon>
        <taxon>Fungi incertae sedis</taxon>
        <taxon>Mucoromycota</taxon>
        <taxon>Mortierellomycotina</taxon>
        <taxon>Mortierellomycetes</taxon>
        <taxon>Mortierellales</taxon>
        <taxon>Mortierellaceae</taxon>
        <taxon>Mortierella</taxon>
    </lineage>
</organism>
<dbReference type="EMBL" id="JAAAXW010000016">
    <property type="protein sequence ID" value="KAF9549782.1"/>
    <property type="molecule type" value="Genomic_DNA"/>
</dbReference>
<evidence type="ECO:0000313" key="4">
    <source>
        <dbReference type="EMBL" id="KAF9549782.1"/>
    </source>
</evidence>
<feature type="compositionally biased region" description="Low complexity" evidence="1">
    <location>
        <begin position="117"/>
        <end position="129"/>
    </location>
</feature>
<feature type="compositionally biased region" description="Polar residues" evidence="1">
    <location>
        <begin position="105"/>
        <end position="116"/>
    </location>
</feature>
<accession>A0A9P6FFJ5</accession>
<feature type="compositionally biased region" description="Low complexity" evidence="1">
    <location>
        <begin position="86"/>
        <end position="104"/>
    </location>
</feature>
<keyword evidence="2" id="KW-0472">Membrane</keyword>
<reference evidence="4" key="1">
    <citation type="journal article" date="2020" name="Fungal Divers.">
        <title>Resolving the Mortierellaceae phylogeny through synthesis of multi-gene phylogenetics and phylogenomics.</title>
        <authorList>
            <person name="Vandepol N."/>
            <person name="Liber J."/>
            <person name="Desiro A."/>
            <person name="Na H."/>
            <person name="Kennedy M."/>
            <person name="Barry K."/>
            <person name="Grigoriev I.V."/>
            <person name="Miller A.N."/>
            <person name="O'Donnell K."/>
            <person name="Stajich J.E."/>
            <person name="Bonito G."/>
        </authorList>
    </citation>
    <scope>NUCLEOTIDE SEQUENCE</scope>
    <source>
        <strain evidence="4">NRRL 2591</strain>
    </source>
</reference>
<feature type="compositionally biased region" description="Pro residues" evidence="1">
    <location>
        <begin position="130"/>
        <end position="139"/>
    </location>
</feature>
<dbReference type="Proteomes" id="UP000723463">
    <property type="component" value="Unassembled WGS sequence"/>
</dbReference>
<proteinExistence type="predicted"/>
<gene>
    <name evidence="4" type="ORF">EC957_002847</name>
</gene>
<sequence>MRAAYSRMMTMLAMVYLVLCNTLLTIVRAQDPPVVVSPPRPQDTAVASPPLVQSLPQTPAQAPAAGHETGSGSKPRPTEAKPQTPPNSGSGTPSQQSPSLPHLPTNTTRDPTPSIQPGTNTTTTTTPAPARTPGPAINPLPPGTNNCLIEPFCGPGEECFVLTDGLVCLPRAQNWGYILTRNASGIPSVPGWSGSFSQLNESCTWFQMPASADKPGLALLVYDLIRDTLPKDLLLSRFDKSTTNWYTHFSNCEPNLACTLGICQPRPVLGESCTTSWQCNALALGLDDLNQPIPTANTTEMRCEYLDGDKSVNTTCQLLHREKDAVHGFMEDDIGGFSAWHVIVPVVVILILVYFGTVAYKRRMRQQKRRKWTHTIEDNRDDVRMESYDEIH</sequence>
<keyword evidence="2" id="KW-1133">Transmembrane helix</keyword>
<feature type="signal peptide" evidence="3">
    <location>
        <begin position="1"/>
        <end position="29"/>
    </location>
</feature>
<keyword evidence="5" id="KW-1185">Reference proteome</keyword>
<evidence type="ECO:0000313" key="5">
    <source>
        <dbReference type="Proteomes" id="UP000723463"/>
    </source>
</evidence>
<evidence type="ECO:0000256" key="2">
    <source>
        <dbReference type="SAM" id="Phobius"/>
    </source>
</evidence>
<feature type="transmembrane region" description="Helical" evidence="2">
    <location>
        <begin position="339"/>
        <end position="360"/>
    </location>
</feature>
<feature type="chain" id="PRO_5040431976" evidence="3">
    <location>
        <begin position="30"/>
        <end position="392"/>
    </location>
</feature>
<keyword evidence="2" id="KW-0812">Transmembrane</keyword>
<feature type="region of interest" description="Disordered" evidence="1">
    <location>
        <begin position="33"/>
        <end position="139"/>
    </location>
</feature>
<protein>
    <submittedName>
        <fullName evidence="4">Uncharacterized protein</fullName>
    </submittedName>
</protein>